<dbReference type="AlphaFoldDB" id="A0A426Z8K3"/>
<protein>
    <submittedName>
        <fullName evidence="2">Uncharacterized protein</fullName>
    </submittedName>
</protein>
<comment type="caution">
    <text evidence="2">The sequence shown here is derived from an EMBL/GenBank/DDBJ whole genome shotgun (WGS) entry which is preliminary data.</text>
</comment>
<dbReference type="EMBL" id="AMZH03007846">
    <property type="protein sequence ID" value="RRT60318.1"/>
    <property type="molecule type" value="Genomic_DNA"/>
</dbReference>
<proteinExistence type="predicted"/>
<evidence type="ECO:0000313" key="3">
    <source>
        <dbReference type="Proteomes" id="UP000287651"/>
    </source>
</evidence>
<evidence type="ECO:0000256" key="1">
    <source>
        <dbReference type="SAM" id="Coils"/>
    </source>
</evidence>
<accession>A0A426Z8K3</accession>
<sequence>MTIVTTEQRANDLQAKVERLKSNLREAKRQHRELQQEAYDLHGHLRDSQRKLKKFRAKYPNLEVEENPFTSLLEDDDIPIVEEVPFDDNPTPLEA</sequence>
<dbReference type="Proteomes" id="UP000287651">
    <property type="component" value="Unassembled WGS sequence"/>
</dbReference>
<evidence type="ECO:0000313" key="2">
    <source>
        <dbReference type="EMBL" id="RRT60318.1"/>
    </source>
</evidence>
<reference evidence="2 3" key="1">
    <citation type="journal article" date="2014" name="Agronomy (Basel)">
        <title>A Draft Genome Sequence for Ensete ventricosum, the Drought-Tolerant Tree Against Hunger.</title>
        <authorList>
            <person name="Harrison J."/>
            <person name="Moore K.A."/>
            <person name="Paszkiewicz K."/>
            <person name="Jones T."/>
            <person name="Grant M."/>
            <person name="Ambacheew D."/>
            <person name="Muzemil S."/>
            <person name="Studholme D.J."/>
        </authorList>
    </citation>
    <scope>NUCLEOTIDE SEQUENCE [LARGE SCALE GENOMIC DNA]</scope>
</reference>
<gene>
    <name evidence="2" type="ORF">B296_00045080</name>
</gene>
<feature type="coiled-coil region" evidence="1">
    <location>
        <begin position="3"/>
        <end position="65"/>
    </location>
</feature>
<name>A0A426Z8K3_ENSVE</name>
<organism evidence="2 3">
    <name type="scientific">Ensete ventricosum</name>
    <name type="common">Abyssinian banana</name>
    <name type="synonym">Musa ensete</name>
    <dbReference type="NCBI Taxonomy" id="4639"/>
    <lineage>
        <taxon>Eukaryota</taxon>
        <taxon>Viridiplantae</taxon>
        <taxon>Streptophyta</taxon>
        <taxon>Embryophyta</taxon>
        <taxon>Tracheophyta</taxon>
        <taxon>Spermatophyta</taxon>
        <taxon>Magnoliopsida</taxon>
        <taxon>Liliopsida</taxon>
        <taxon>Zingiberales</taxon>
        <taxon>Musaceae</taxon>
        <taxon>Ensete</taxon>
    </lineage>
</organism>
<keyword evidence="1" id="KW-0175">Coiled coil</keyword>